<dbReference type="Proteomes" id="UP000000260">
    <property type="component" value="Chromosome"/>
</dbReference>
<dbReference type="HOGENOM" id="CLU_125879_0_0_6"/>
<evidence type="ECO:0000313" key="2">
    <source>
        <dbReference type="EMBL" id="ABU78286.1"/>
    </source>
</evidence>
<dbReference type="KEGG" id="esa:ESA_03057"/>
<keyword evidence="1" id="KW-0812">Transmembrane</keyword>
<organism evidence="2 3">
    <name type="scientific">Cronobacter sakazakii (strain ATCC BAA-894)</name>
    <name type="common">Enterobacter sakazakii</name>
    <dbReference type="NCBI Taxonomy" id="290339"/>
    <lineage>
        <taxon>Bacteria</taxon>
        <taxon>Pseudomonadati</taxon>
        <taxon>Pseudomonadota</taxon>
        <taxon>Gammaproteobacteria</taxon>
        <taxon>Enterobacterales</taxon>
        <taxon>Enterobacteriaceae</taxon>
        <taxon>Cronobacter</taxon>
    </lineage>
</organism>
<evidence type="ECO:0000313" key="3">
    <source>
        <dbReference type="Proteomes" id="UP000000260"/>
    </source>
</evidence>
<feature type="transmembrane region" description="Helical" evidence="1">
    <location>
        <begin position="20"/>
        <end position="42"/>
    </location>
</feature>
<keyword evidence="3" id="KW-1185">Reference proteome</keyword>
<dbReference type="EMBL" id="CP000783">
    <property type="protein sequence ID" value="ABU78286.1"/>
    <property type="molecule type" value="Genomic_DNA"/>
</dbReference>
<name>A7MI78_CROS8</name>
<reference evidence="2 3" key="1">
    <citation type="journal article" date="2010" name="PLoS ONE">
        <title>Genome sequence of Cronobacter sakazakii BAA-894 and comparative genomic hybridization analysis with other Cronobacter species.</title>
        <authorList>
            <person name="Kucerova E."/>
            <person name="Clifton S.W."/>
            <person name="Xia X.Q."/>
            <person name="Long F."/>
            <person name="Porwollik S."/>
            <person name="Fulton L."/>
            <person name="Fronick C."/>
            <person name="Minx P."/>
            <person name="Kyung K."/>
            <person name="Warren W."/>
            <person name="Fulton R."/>
            <person name="Feng D."/>
            <person name="Wollam A."/>
            <person name="Shah N."/>
            <person name="Bhonagiri V."/>
            <person name="Nash W.E."/>
            <person name="Hallsworth-Pepin K."/>
            <person name="Wilson R.K."/>
            <person name="McClelland M."/>
            <person name="Forsythe S.J."/>
        </authorList>
    </citation>
    <scope>NUCLEOTIDE SEQUENCE [LARGE SCALE GENOMIC DNA]</scope>
    <source>
        <strain evidence="2 3">ATCC BAA-894</strain>
    </source>
</reference>
<keyword evidence="1" id="KW-1133">Transmembrane helix</keyword>
<dbReference type="RefSeq" id="WP_012125634.1">
    <property type="nucleotide sequence ID" value="NC_009778.1"/>
</dbReference>
<protein>
    <submittedName>
        <fullName evidence="2">Uncharacterized protein</fullName>
    </submittedName>
</protein>
<evidence type="ECO:0000256" key="1">
    <source>
        <dbReference type="SAM" id="Phobius"/>
    </source>
</evidence>
<sequence>MGDTLISYKTMVATQLNMYWAFGSMLAAITSAVATLVTLYYARKALNTWKQQEALKIMIDFKSAAVELLYALDAMPDKWSHVQVNLARAVIDRGNINTATEKREVEIFYLKQDMVDANRLAERRWMMCEPLLKDSKIIAAWNDFQKEFWGYSVRGGYKAGLLTKLRTVVTDMNIF</sequence>
<dbReference type="AlphaFoldDB" id="A7MI78"/>
<keyword evidence="1" id="KW-0472">Membrane</keyword>
<accession>A7MI78</accession>
<proteinExistence type="predicted"/>
<gene>
    <name evidence="2" type="ordered locus">ESA_03057</name>
</gene>